<keyword evidence="2" id="KW-1185">Reference proteome</keyword>
<dbReference type="AlphaFoldDB" id="A0A8J5MQA4"/>
<sequence length="83" mass="9230">MRYRHCHALSRPGSPPIALTHRLEERASPLWVADGVGASGSASRGRTITQVDDRSSTDRIKRNVGYCAEGYGNGWWWSEDEGK</sequence>
<accession>A0A8J5MQA4</accession>
<reference evidence="1" key="1">
    <citation type="journal article" date="2021" name="Sci. Adv.">
        <title>The American lobster genome reveals insights on longevity, neural, and immune adaptations.</title>
        <authorList>
            <person name="Polinski J.M."/>
            <person name="Zimin A.V."/>
            <person name="Clark K.F."/>
            <person name="Kohn A.B."/>
            <person name="Sadowski N."/>
            <person name="Timp W."/>
            <person name="Ptitsyn A."/>
            <person name="Khanna P."/>
            <person name="Romanova D.Y."/>
            <person name="Williams P."/>
            <person name="Greenwood S.J."/>
            <person name="Moroz L.L."/>
            <person name="Walt D.R."/>
            <person name="Bodnar A.G."/>
        </authorList>
    </citation>
    <scope>NUCLEOTIDE SEQUENCE</scope>
    <source>
        <strain evidence="1">GMGI-L3</strain>
    </source>
</reference>
<proteinExistence type="predicted"/>
<name>A0A8J5MQA4_HOMAM</name>
<evidence type="ECO:0000313" key="2">
    <source>
        <dbReference type="Proteomes" id="UP000747542"/>
    </source>
</evidence>
<evidence type="ECO:0000313" key="1">
    <source>
        <dbReference type="EMBL" id="KAG7159833.1"/>
    </source>
</evidence>
<organism evidence="1 2">
    <name type="scientific">Homarus americanus</name>
    <name type="common">American lobster</name>
    <dbReference type="NCBI Taxonomy" id="6706"/>
    <lineage>
        <taxon>Eukaryota</taxon>
        <taxon>Metazoa</taxon>
        <taxon>Ecdysozoa</taxon>
        <taxon>Arthropoda</taxon>
        <taxon>Crustacea</taxon>
        <taxon>Multicrustacea</taxon>
        <taxon>Malacostraca</taxon>
        <taxon>Eumalacostraca</taxon>
        <taxon>Eucarida</taxon>
        <taxon>Decapoda</taxon>
        <taxon>Pleocyemata</taxon>
        <taxon>Astacidea</taxon>
        <taxon>Nephropoidea</taxon>
        <taxon>Nephropidae</taxon>
        <taxon>Homarus</taxon>
    </lineage>
</organism>
<protein>
    <submittedName>
        <fullName evidence="1">Uncharacterized protein</fullName>
    </submittedName>
</protein>
<dbReference type="Proteomes" id="UP000747542">
    <property type="component" value="Unassembled WGS sequence"/>
</dbReference>
<feature type="non-terminal residue" evidence="1">
    <location>
        <position position="1"/>
    </location>
</feature>
<comment type="caution">
    <text evidence="1">The sequence shown here is derived from an EMBL/GenBank/DDBJ whole genome shotgun (WGS) entry which is preliminary data.</text>
</comment>
<dbReference type="EMBL" id="JAHLQT010032015">
    <property type="protein sequence ID" value="KAG7159833.1"/>
    <property type="molecule type" value="Genomic_DNA"/>
</dbReference>
<gene>
    <name evidence="1" type="ORF">Hamer_G024945</name>
</gene>